<evidence type="ECO:0000313" key="3">
    <source>
        <dbReference type="Proteomes" id="UP000788153"/>
    </source>
</evidence>
<accession>A0ABX0U1H3</accession>
<dbReference type="Pfam" id="PF00903">
    <property type="entry name" value="Glyoxalase"/>
    <property type="match status" value="2"/>
</dbReference>
<dbReference type="PANTHER" id="PTHR33993:SF14">
    <property type="entry name" value="GB|AAF24581.1"/>
    <property type="match status" value="1"/>
</dbReference>
<dbReference type="RefSeq" id="WP_140047862.1">
    <property type="nucleotide sequence ID" value="NZ_BAAAEV010000001.1"/>
</dbReference>
<dbReference type="InterPro" id="IPR052164">
    <property type="entry name" value="Anthracycline_SecMetBiosynth"/>
</dbReference>
<dbReference type="PROSITE" id="PS51819">
    <property type="entry name" value="VOC"/>
    <property type="match status" value="2"/>
</dbReference>
<feature type="domain" description="VOC" evidence="1">
    <location>
        <begin position="7"/>
        <end position="122"/>
    </location>
</feature>
<dbReference type="InterPro" id="IPR029068">
    <property type="entry name" value="Glyas_Bleomycin-R_OHBP_Dase"/>
</dbReference>
<protein>
    <recommendedName>
        <fullName evidence="1">VOC domain-containing protein</fullName>
    </recommendedName>
</protein>
<gene>
    <name evidence="2" type="ORF">FHT01_000179</name>
</gene>
<feature type="domain" description="VOC" evidence="1">
    <location>
        <begin position="138"/>
        <end position="255"/>
    </location>
</feature>
<dbReference type="PANTHER" id="PTHR33993">
    <property type="entry name" value="GLYOXALASE-RELATED"/>
    <property type="match status" value="1"/>
</dbReference>
<keyword evidence="3" id="KW-1185">Reference proteome</keyword>
<sequence length="262" mass="27703">MANPHGTPVWYEYLADDADAAQRFYADVLGLDATDSGMPGIDYRLLAAPDGAQVAGLMKRPDGMGDGPVWLTYIGVDDVDAAAAKITEQGGAIHMPPTTMPGVGRMAMATDPQGHAFYIMRGEGDQDSTSFRSSDQASPGHVVWNELTAQDQDAALAFYADLFGWRHEGAMPMGPLGDYKFVHVGRICLGATMNSFPGARPGWQPYFMVSDIDAGAARLTVGGGTIVQGPDQIPGGDYSVVAQDPYGARFGLVGPRLKESAA</sequence>
<proteinExistence type="predicted"/>
<dbReference type="Proteomes" id="UP000788153">
    <property type="component" value="Unassembled WGS sequence"/>
</dbReference>
<dbReference type="SUPFAM" id="SSF54593">
    <property type="entry name" value="Glyoxalase/Bleomycin resistance protein/Dihydroxybiphenyl dioxygenase"/>
    <property type="match status" value="2"/>
</dbReference>
<dbReference type="CDD" id="cd07247">
    <property type="entry name" value="SgaA_N_like"/>
    <property type="match status" value="2"/>
</dbReference>
<organism evidence="2 3">
    <name type="scientific">Sphingomonas japonica</name>
    <dbReference type="NCBI Taxonomy" id="511662"/>
    <lineage>
        <taxon>Bacteria</taxon>
        <taxon>Pseudomonadati</taxon>
        <taxon>Pseudomonadota</taxon>
        <taxon>Alphaproteobacteria</taxon>
        <taxon>Sphingomonadales</taxon>
        <taxon>Sphingomonadaceae</taxon>
        <taxon>Sphingomonas</taxon>
    </lineage>
</organism>
<evidence type="ECO:0000313" key="2">
    <source>
        <dbReference type="EMBL" id="NIJ22637.1"/>
    </source>
</evidence>
<dbReference type="InterPro" id="IPR037523">
    <property type="entry name" value="VOC_core"/>
</dbReference>
<reference evidence="2 3" key="1">
    <citation type="submission" date="2020-03" db="EMBL/GenBank/DDBJ databases">
        <title>Genomic Encyclopedia of Type Strains, Phase IV (KMG-IV): sequencing the most valuable type-strain genomes for metagenomic binning, comparative biology and taxonomic classification.</title>
        <authorList>
            <person name="Goeker M."/>
        </authorList>
    </citation>
    <scope>NUCLEOTIDE SEQUENCE [LARGE SCALE GENOMIC DNA]</scope>
    <source>
        <strain evidence="2 3">DSM 22753</strain>
    </source>
</reference>
<comment type="caution">
    <text evidence="2">The sequence shown here is derived from an EMBL/GenBank/DDBJ whole genome shotgun (WGS) entry which is preliminary data.</text>
</comment>
<dbReference type="Gene3D" id="3.10.180.10">
    <property type="entry name" value="2,3-Dihydroxybiphenyl 1,2-Dioxygenase, domain 1"/>
    <property type="match status" value="2"/>
</dbReference>
<dbReference type="InterPro" id="IPR004360">
    <property type="entry name" value="Glyas_Fos-R_dOase_dom"/>
</dbReference>
<name>A0ABX0U1H3_9SPHN</name>
<dbReference type="EMBL" id="JAASQP010000001">
    <property type="protein sequence ID" value="NIJ22637.1"/>
    <property type="molecule type" value="Genomic_DNA"/>
</dbReference>
<evidence type="ECO:0000259" key="1">
    <source>
        <dbReference type="PROSITE" id="PS51819"/>
    </source>
</evidence>